<organism evidence="1 2">
    <name type="scientific">Blastococcus colisei</name>
    <dbReference type="NCBI Taxonomy" id="1564162"/>
    <lineage>
        <taxon>Bacteria</taxon>
        <taxon>Bacillati</taxon>
        <taxon>Actinomycetota</taxon>
        <taxon>Actinomycetes</taxon>
        <taxon>Geodermatophilales</taxon>
        <taxon>Geodermatophilaceae</taxon>
        <taxon>Blastococcus</taxon>
    </lineage>
</organism>
<dbReference type="AlphaFoldDB" id="A0A543PJB9"/>
<sequence>MNSPVTARPARSRTAVKIVGSLAVLAAAGAVAGLGTFGTFTDSTSVDTLIDSGTVSIDVGVPGGPKTIPVTTSGFVPGDSLSRAVNLTNDGDSALASIALANSTDAANALVTDEVNGLQLTLRACSRAWTMTDRRAEVPAYSCEDTEQTLYSGPVLATQTLSDPASLNPGGGDHLVFTISLPTSAGNQFQSLSATVSIAFTAVQRAGAVR</sequence>
<name>A0A543PJB9_9ACTN</name>
<proteinExistence type="predicted"/>
<dbReference type="Pfam" id="PF12389">
    <property type="entry name" value="Peptidase_M73"/>
    <property type="match status" value="1"/>
</dbReference>
<keyword evidence="2" id="KW-1185">Reference proteome</keyword>
<protein>
    <submittedName>
        <fullName evidence="1">Camelysin-like metallo-endopeptidase</fullName>
    </submittedName>
</protein>
<evidence type="ECO:0000313" key="2">
    <source>
        <dbReference type="Proteomes" id="UP000319865"/>
    </source>
</evidence>
<accession>A0A543PJB9</accession>
<dbReference type="InterPro" id="IPR022121">
    <property type="entry name" value="Peptidase_M73_camelysin"/>
</dbReference>
<reference evidence="1 2" key="1">
    <citation type="submission" date="2019-06" db="EMBL/GenBank/DDBJ databases">
        <title>Sequencing the genomes of 1000 actinobacteria strains.</title>
        <authorList>
            <person name="Klenk H.-P."/>
        </authorList>
    </citation>
    <scope>NUCLEOTIDE SEQUENCE [LARGE SCALE GENOMIC DNA]</scope>
    <source>
        <strain evidence="1 2">DSM 46837</strain>
    </source>
</reference>
<dbReference type="EMBL" id="VFQE01000001">
    <property type="protein sequence ID" value="TQN44159.1"/>
    <property type="molecule type" value="Genomic_DNA"/>
</dbReference>
<evidence type="ECO:0000313" key="1">
    <source>
        <dbReference type="EMBL" id="TQN44159.1"/>
    </source>
</evidence>
<dbReference type="Proteomes" id="UP000319865">
    <property type="component" value="Unassembled WGS sequence"/>
</dbReference>
<dbReference type="RefSeq" id="WP_170182512.1">
    <property type="nucleotide sequence ID" value="NZ_VFQE01000001.1"/>
</dbReference>
<comment type="caution">
    <text evidence="1">The sequence shown here is derived from an EMBL/GenBank/DDBJ whole genome shotgun (WGS) entry which is preliminary data.</text>
</comment>
<gene>
    <name evidence="1" type="ORF">FHU33_3651</name>
</gene>